<evidence type="ECO:0000313" key="1">
    <source>
        <dbReference type="EMBL" id="QJA48059.1"/>
    </source>
</evidence>
<protein>
    <submittedName>
        <fullName evidence="1">Uncharacterized protein</fullName>
    </submittedName>
</protein>
<evidence type="ECO:0000313" key="2">
    <source>
        <dbReference type="EMBL" id="QJA65212.1"/>
    </source>
</evidence>
<reference evidence="1" key="1">
    <citation type="submission" date="2020-03" db="EMBL/GenBank/DDBJ databases">
        <title>The deep terrestrial virosphere.</title>
        <authorList>
            <person name="Holmfeldt K."/>
            <person name="Nilsson E."/>
            <person name="Simone D."/>
            <person name="Lopez-Fernandez M."/>
            <person name="Wu X."/>
            <person name="de Brujin I."/>
            <person name="Lundin D."/>
            <person name="Andersson A."/>
            <person name="Bertilsson S."/>
            <person name="Dopson M."/>
        </authorList>
    </citation>
    <scope>NUCLEOTIDE SEQUENCE</scope>
    <source>
        <strain evidence="2">MM415B00426</strain>
        <strain evidence="1">TM448A00829</strain>
        <strain evidence="3">TM448B01500</strain>
    </source>
</reference>
<dbReference type="EMBL" id="MT144069">
    <property type="protein sequence ID" value="QJA48059.1"/>
    <property type="molecule type" value="Genomic_DNA"/>
</dbReference>
<evidence type="ECO:0000313" key="3">
    <source>
        <dbReference type="EMBL" id="QJH99164.1"/>
    </source>
</evidence>
<dbReference type="EMBL" id="MT141534">
    <property type="protein sequence ID" value="QJA65212.1"/>
    <property type="molecule type" value="Genomic_DNA"/>
</dbReference>
<accession>A0A6H1ZKS1</accession>
<proteinExistence type="predicted"/>
<name>A0A6H1ZKS1_9ZZZZ</name>
<gene>
    <name evidence="2" type="ORF">MM415B00426_0018</name>
    <name evidence="1" type="ORF">TM448A00829_0012</name>
    <name evidence="3" type="ORF">TM448B01500_0017</name>
</gene>
<sequence>MSRPISCRGTLGDSFICMLKMYEKKDRYIVNHHTIHKYLWHQIAEIYSLIKNVEVRFVKEPRLDLEELTSDVHEQNMEFFPVFNIKQVARTRVLEPYHIIQPHSGKLLRGFNNKTLPISWVEDMILTEHNLGKKIVLVGTDPSYAHIGSCVNLIGKTTLKDTFSLINHATTFTGIEGVLAFYALSQRKSSFIFYASKEAVERRIEDSPWAKYAILTYISSYNDYIEMKKIWRHCESSSI</sequence>
<dbReference type="EMBL" id="MT144772">
    <property type="protein sequence ID" value="QJH99164.1"/>
    <property type="molecule type" value="Genomic_DNA"/>
</dbReference>
<organism evidence="1">
    <name type="scientific">viral metagenome</name>
    <dbReference type="NCBI Taxonomy" id="1070528"/>
    <lineage>
        <taxon>unclassified sequences</taxon>
        <taxon>metagenomes</taxon>
        <taxon>organismal metagenomes</taxon>
    </lineage>
</organism>
<dbReference type="AlphaFoldDB" id="A0A6H1ZKS1"/>